<dbReference type="InterPro" id="IPR011009">
    <property type="entry name" value="Kinase-like_dom_sf"/>
</dbReference>
<dbReference type="Proteomes" id="UP000018888">
    <property type="component" value="Unassembled WGS sequence"/>
</dbReference>
<evidence type="ECO:0000256" key="1">
    <source>
        <dbReference type="SAM" id="Phobius"/>
    </source>
</evidence>
<accession>A0A2P4Q3X7</accession>
<sequence length="118" mass="13670">MYIGSVTFNCDCEDPFNNKYLNIKHFSNIEEIREGGLGKVYRAISLFLILIVLLLRNFLMSDNIINLFGVTKLTSDIFLLVPNIICLLNLGFVISSNVYFSTNFFRIFWLIVRCLLVF</sequence>
<dbReference type="VEuPathDB" id="FungiDB:RhiirFUN_007703"/>
<dbReference type="SUPFAM" id="SSF56112">
    <property type="entry name" value="Protein kinase-like (PK-like)"/>
    <property type="match status" value="1"/>
</dbReference>
<feature type="transmembrane region" description="Helical" evidence="1">
    <location>
        <begin position="79"/>
        <end position="100"/>
    </location>
</feature>
<dbReference type="EMBL" id="AUPC02000096">
    <property type="protein sequence ID" value="POG72353.1"/>
    <property type="molecule type" value="Genomic_DNA"/>
</dbReference>
<feature type="transmembrane region" description="Helical" evidence="1">
    <location>
        <begin position="40"/>
        <end position="59"/>
    </location>
</feature>
<reference evidence="2 3" key="2">
    <citation type="journal article" date="2018" name="New Phytol.">
        <title>High intraspecific genome diversity in the model arbuscular mycorrhizal symbiont Rhizophagus irregularis.</title>
        <authorList>
            <person name="Chen E.C.H."/>
            <person name="Morin E."/>
            <person name="Beaudet D."/>
            <person name="Noel J."/>
            <person name="Yildirir G."/>
            <person name="Ndikumana S."/>
            <person name="Charron P."/>
            <person name="St-Onge C."/>
            <person name="Giorgi J."/>
            <person name="Kruger M."/>
            <person name="Marton T."/>
            <person name="Ropars J."/>
            <person name="Grigoriev I.V."/>
            <person name="Hainaut M."/>
            <person name="Henrissat B."/>
            <person name="Roux C."/>
            <person name="Martin F."/>
            <person name="Corradi N."/>
        </authorList>
    </citation>
    <scope>NUCLEOTIDE SEQUENCE [LARGE SCALE GENOMIC DNA]</scope>
    <source>
        <strain evidence="2 3">DAOM 197198</strain>
    </source>
</reference>
<keyword evidence="1" id="KW-0812">Transmembrane</keyword>
<protein>
    <submittedName>
        <fullName evidence="2">Uncharacterized protein</fullName>
    </submittedName>
</protein>
<keyword evidence="3" id="KW-1185">Reference proteome</keyword>
<name>A0A2P4Q3X7_RHIID</name>
<reference evidence="2 3" key="1">
    <citation type="journal article" date="2013" name="Proc. Natl. Acad. Sci. U.S.A.">
        <title>Genome of an arbuscular mycorrhizal fungus provides insight into the oldest plant symbiosis.</title>
        <authorList>
            <person name="Tisserant E."/>
            <person name="Malbreil M."/>
            <person name="Kuo A."/>
            <person name="Kohler A."/>
            <person name="Symeonidi A."/>
            <person name="Balestrini R."/>
            <person name="Charron P."/>
            <person name="Duensing N."/>
            <person name="Frei Dit Frey N."/>
            <person name="Gianinazzi-Pearson V."/>
            <person name="Gilbert L.B."/>
            <person name="Handa Y."/>
            <person name="Herr J.R."/>
            <person name="Hijri M."/>
            <person name="Koul R."/>
            <person name="Kawaguchi M."/>
            <person name="Krajinski F."/>
            <person name="Lammers P.J."/>
            <person name="Masclaux F.G."/>
            <person name="Murat C."/>
            <person name="Morin E."/>
            <person name="Ndikumana S."/>
            <person name="Pagni M."/>
            <person name="Petitpierre D."/>
            <person name="Requena N."/>
            <person name="Rosikiewicz P."/>
            <person name="Riley R."/>
            <person name="Saito K."/>
            <person name="San Clemente H."/>
            <person name="Shapiro H."/>
            <person name="van Tuinen D."/>
            <person name="Becard G."/>
            <person name="Bonfante P."/>
            <person name="Paszkowski U."/>
            <person name="Shachar-Hill Y.Y."/>
            <person name="Tuskan G.A."/>
            <person name="Young P.W."/>
            <person name="Sanders I.R."/>
            <person name="Henrissat B."/>
            <person name="Rensing S.A."/>
            <person name="Grigoriev I.V."/>
            <person name="Corradi N."/>
            <person name="Roux C."/>
            <person name="Martin F."/>
        </authorList>
    </citation>
    <scope>NUCLEOTIDE SEQUENCE [LARGE SCALE GENOMIC DNA]</scope>
    <source>
        <strain evidence="2 3">DAOM 197198</strain>
    </source>
</reference>
<comment type="caution">
    <text evidence="2">The sequence shown here is derived from an EMBL/GenBank/DDBJ whole genome shotgun (WGS) entry which is preliminary data.</text>
</comment>
<keyword evidence="1" id="KW-1133">Transmembrane helix</keyword>
<proteinExistence type="predicted"/>
<gene>
    <name evidence="2" type="ORF">GLOIN_2v1160608</name>
</gene>
<evidence type="ECO:0000313" key="2">
    <source>
        <dbReference type="EMBL" id="POG72353.1"/>
    </source>
</evidence>
<dbReference type="AlphaFoldDB" id="A0A2P4Q3X7"/>
<keyword evidence="1" id="KW-0472">Membrane</keyword>
<organism evidence="2 3">
    <name type="scientific">Rhizophagus irregularis (strain DAOM 181602 / DAOM 197198 / MUCL 43194)</name>
    <name type="common">Arbuscular mycorrhizal fungus</name>
    <name type="synonym">Glomus intraradices</name>
    <dbReference type="NCBI Taxonomy" id="747089"/>
    <lineage>
        <taxon>Eukaryota</taxon>
        <taxon>Fungi</taxon>
        <taxon>Fungi incertae sedis</taxon>
        <taxon>Mucoromycota</taxon>
        <taxon>Glomeromycotina</taxon>
        <taxon>Glomeromycetes</taxon>
        <taxon>Glomerales</taxon>
        <taxon>Glomeraceae</taxon>
        <taxon>Rhizophagus</taxon>
    </lineage>
</organism>
<evidence type="ECO:0000313" key="3">
    <source>
        <dbReference type="Proteomes" id="UP000018888"/>
    </source>
</evidence>